<evidence type="ECO:0000313" key="1">
    <source>
        <dbReference type="EMBL" id="MCV4377427.1"/>
    </source>
</evidence>
<keyword evidence="2" id="KW-1185">Reference proteome</keyword>
<dbReference type="RefSeq" id="WP_122371377.1">
    <property type="nucleotide sequence ID" value="NZ_JAFGZD010000005.1"/>
</dbReference>
<accession>A0ABT3BYL2</accession>
<protein>
    <submittedName>
        <fullName evidence="1">DUF6088 family protein</fullName>
    </submittedName>
</protein>
<comment type="caution">
    <text evidence="1">The sequence shown here is derived from an EMBL/GenBank/DDBJ whole genome shotgun (WGS) entry which is preliminary data.</text>
</comment>
<dbReference type="Proteomes" id="UP001207294">
    <property type="component" value="Unassembled WGS sequence"/>
</dbReference>
<gene>
    <name evidence="1" type="ORF">OH718_12550</name>
</gene>
<organism evidence="1 2">
    <name type="scientific">Pseudomonas capsici</name>
    <dbReference type="NCBI Taxonomy" id="2810614"/>
    <lineage>
        <taxon>Bacteria</taxon>
        <taxon>Pseudomonadati</taxon>
        <taxon>Pseudomonadota</taxon>
        <taxon>Gammaproteobacteria</taxon>
        <taxon>Pseudomonadales</taxon>
        <taxon>Pseudomonadaceae</taxon>
        <taxon>Pseudomonas</taxon>
    </lineage>
</organism>
<dbReference type="Pfam" id="PF19570">
    <property type="entry name" value="DUF6088"/>
    <property type="match status" value="1"/>
</dbReference>
<evidence type="ECO:0000313" key="2">
    <source>
        <dbReference type="Proteomes" id="UP001207294"/>
    </source>
</evidence>
<proteinExistence type="predicted"/>
<dbReference type="EMBL" id="JAOXML010000008">
    <property type="protein sequence ID" value="MCV4377427.1"/>
    <property type="molecule type" value="Genomic_DNA"/>
</dbReference>
<dbReference type="GeneID" id="93561059"/>
<reference evidence="1 2" key="1">
    <citation type="submission" date="2022-10" db="EMBL/GenBank/DDBJ databases">
        <title>Characterization of Pseudomonas capsici strains from pepper and tomato in Georgia.</title>
        <authorList>
            <person name="Zhao M."/>
            <person name="Dutta B."/>
        </authorList>
    </citation>
    <scope>NUCLEOTIDE SEQUENCE [LARGE SCALE GENOMIC DNA]</scope>
    <source>
        <strain evidence="1 2">Pc20-5</strain>
    </source>
</reference>
<sequence length="232" mass="25577">MNLEEKVRGVISRSPGSVVLRTDVSALGSRSQVSLVLSRLQKQGELIRMGQGIYAKSCRDPVTDAITPVQDFESLALEALGRLGHKVWISPASQSRAVSESGADNPVEVCVSGGRRIHRKLSIGKRSVVYVYGRERPEECSGASLRDSKTGDLNIPTVGVGHYVLKLAESFKVSYMKTYADEWAEHVSRLAGDDVHTDPVEQLVIALKKQNKVTGSEMRKLLTNYLREKERV</sequence>
<name>A0ABT3BYL2_9PSED</name>
<dbReference type="InterPro" id="IPR045738">
    <property type="entry name" value="DUF6088"/>
</dbReference>